<dbReference type="EMBL" id="AOIP01000015">
    <property type="protein sequence ID" value="ELZ07376.1"/>
    <property type="molecule type" value="Genomic_DNA"/>
</dbReference>
<feature type="region of interest" description="Disordered" evidence="1">
    <location>
        <begin position="94"/>
        <end position="253"/>
    </location>
</feature>
<proteinExistence type="predicted"/>
<protein>
    <submittedName>
        <fullName evidence="2">Uncharacterized protein</fullName>
    </submittedName>
</protein>
<dbReference type="AlphaFoldDB" id="M0B900"/>
<gene>
    <name evidence="2" type="ORF">C480_04951</name>
</gene>
<dbReference type="Proteomes" id="UP000011591">
    <property type="component" value="Unassembled WGS sequence"/>
</dbReference>
<feature type="compositionally biased region" description="Low complexity" evidence="1">
    <location>
        <begin position="31"/>
        <end position="49"/>
    </location>
</feature>
<evidence type="ECO:0000313" key="2">
    <source>
        <dbReference type="EMBL" id="ELZ07376.1"/>
    </source>
</evidence>
<feature type="compositionally biased region" description="Acidic residues" evidence="1">
    <location>
        <begin position="159"/>
        <end position="168"/>
    </location>
</feature>
<dbReference type="RefSeq" id="WP_006664508.1">
    <property type="nucleotide sequence ID" value="NZ_AOIP01000015.1"/>
</dbReference>
<feature type="compositionally biased region" description="Acidic residues" evidence="1">
    <location>
        <begin position="109"/>
        <end position="137"/>
    </location>
</feature>
<feature type="region of interest" description="Disordered" evidence="1">
    <location>
        <begin position="1"/>
        <end position="53"/>
    </location>
</feature>
<keyword evidence="3" id="KW-1185">Reference proteome</keyword>
<reference evidence="2 3" key="1">
    <citation type="journal article" date="2014" name="PLoS Genet.">
        <title>Phylogenetically driven sequencing of extremely halophilic archaea reveals strategies for static and dynamic osmo-response.</title>
        <authorList>
            <person name="Becker E.A."/>
            <person name="Seitzer P.M."/>
            <person name="Tritt A."/>
            <person name="Larsen D."/>
            <person name="Krusor M."/>
            <person name="Yao A.I."/>
            <person name="Wu D."/>
            <person name="Madern D."/>
            <person name="Eisen J.A."/>
            <person name="Darling A.E."/>
            <person name="Facciotti M.T."/>
        </authorList>
    </citation>
    <scope>NUCLEOTIDE SEQUENCE [LARGE SCALE GENOMIC DNA]</scope>
    <source>
        <strain evidence="2 3">DSM 13077</strain>
    </source>
</reference>
<accession>M0B900</accession>
<feature type="compositionally biased region" description="Acidic residues" evidence="1">
    <location>
        <begin position="208"/>
        <end position="253"/>
    </location>
</feature>
<comment type="caution">
    <text evidence="2">The sequence shown here is derived from an EMBL/GenBank/DDBJ whole genome shotgun (WGS) entry which is preliminary data.</text>
</comment>
<name>M0B900_9EURY</name>
<sequence length="253" mass="26040">MTGEHPSDHGDGEEQRDEYGSGTALPTGPNADSVSVSVPDSVSSSVSAPGTLPVVGGAILALSGLRSLLRGRLRSLPIGAAGLGLLGYGLRKRREDGSTQTALASFAETAEESTPSDETADEDASSGIEFVDDEEEAASPTGSKPELDSDEHDPRRNTDDDDHLEIDVSESATRDEVSEATGPDPEQAEPVQTEATEPERTPDGDSGSGDEEASDTAVESGDEDGAAEDDGEGSSDVTDDEVESDTDDADADT</sequence>
<evidence type="ECO:0000313" key="3">
    <source>
        <dbReference type="Proteomes" id="UP000011591"/>
    </source>
</evidence>
<dbReference type="PATRIC" id="fig|1227491.4.peg.1012"/>
<evidence type="ECO:0000256" key="1">
    <source>
        <dbReference type="SAM" id="MobiDB-lite"/>
    </source>
</evidence>
<feature type="compositionally biased region" description="Basic and acidic residues" evidence="1">
    <location>
        <begin position="1"/>
        <end position="19"/>
    </location>
</feature>
<organism evidence="2 3">
    <name type="scientific">Natrialba aegyptia DSM 13077</name>
    <dbReference type="NCBI Taxonomy" id="1227491"/>
    <lineage>
        <taxon>Archaea</taxon>
        <taxon>Methanobacteriati</taxon>
        <taxon>Methanobacteriota</taxon>
        <taxon>Stenosarchaea group</taxon>
        <taxon>Halobacteria</taxon>
        <taxon>Halobacteriales</taxon>
        <taxon>Natrialbaceae</taxon>
        <taxon>Natrialba</taxon>
    </lineage>
</organism>
<dbReference type="OrthoDB" id="170752at2157"/>